<dbReference type="InterPro" id="IPR011990">
    <property type="entry name" value="TPR-like_helical_dom_sf"/>
</dbReference>
<feature type="non-terminal residue" evidence="1">
    <location>
        <position position="73"/>
    </location>
</feature>
<evidence type="ECO:0000313" key="1">
    <source>
        <dbReference type="EMBL" id="CAF4713481.1"/>
    </source>
</evidence>
<organism evidence="1 2">
    <name type="scientific">Rotaria magnacalcarata</name>
    <dbReference type="NCBI Taxonomy" id="392030"/>
    <lineage>
        <taxon>Eukaryota</taxon>
        <taxon>Metazoa</taxon>
        <taxon>Spiralia</taxon>
        <taxon>Gnathifera</taxon>
        <taxon>Rotifera</taxon>
        <taxon>Eurotatoria</taxon>
        <taxon>Bdelloidea</taxon>
        <taxon>Philodinida</taxon>
        <taxon>Philodinidae</taxon>
        <taxon>Rotaria</taxon>
    </lineage>
</organism>
<comment type="caution">
    <text evidence="1">The sequence shown here is derived from an EMBL/GenBank/DDBJ whole genome shotgun (WGS) entry which is preliminary data.</text>
</comment>
<protein>
    <recommendedName>
        <fullName evidence="3">Tetratricopeptide repeat protein</fullName>
    </recommendedName>
</protein>
<reference evidence="1" key="1">
    <citation type="submission" date="2021-02" db="EMBL/GenBank/DDBJ databases">
        <authorList>
            <person name="Nowell W R."/>
        </authorList>
    </citation>
    <scope>NUCLEOTIDE SEQUENCE</scope>
</reference>
<dbReference type="SUPFAM" id="SSF48452">
    <property type="entry name" value="TPR-like"/>
    <property type="match status" value="1"/>
</dbReference>
<proteinExistence type="predicted"/>
<evidence type="ECO:0000313" key="2">
    <source>
        <dbReference type="Proteomes" id="UP000663866"/>
    </source>
</evidence>
<dbReference type="Gene3D" id="1.25.40.10">
    <property type="entry name" value="Tetratricopeptide repeat domain"/>
    <property type="match status" value="1"/>
</dbReference>
<name>A0A821J719_9BILA</name>
<gene>
    <name evidence="1" type="ORF">OVN521_LOCUS48824</name>
</gene>
<feature type="non-terminal residue" evidence="1">
    <location>
        <position position="1"/>
    </location>
</feature>
<dbReference type="EMBL" id="CAJOBG010103668">
    <property type="protein sequence ID" value="CAF4713481.1"/>
    <property type="molecule type" value="Genomic_DNA"/>
</dbReference>
<evidence type="ECO:0008006" key="3">
    <source>
        <dbReference type="Google" id="ProtNLM"/>
    </source>
</evidence>
<dbReference type="AlphaFoldDB" id="A0A821J719"/>
<accession>A0A821J719</accession>
<keyword evidence="2" id="KW-1185">Reference proteome</keyword>
<sequence>MVEQHQTSDTKSKVLHIAQSHSNLGWIHFLKGEYQQALGFHQQSLNSRKQFLGDDFLLLADNYSSIGAVQHAL</sequence>
<dbReference type="Proteomes" id="UP000663866">
    <property type="component" value="Unassembled WGS sequence"/>
</dbReference>